<evidence type="ECO:0000313" key="1">
    <source>
        <dbReference type="EMBL" id="KIU22299.1"/>
    </source>
</evidence>
<name>A0A0D1LZP2_9LACO</name>
<comment type="caution">
    <text evidence="1">The sequence shown here is derived from an EMBL/GenBank/DDBJ whole genome shotgun (WGS) entry which is preliminary data.</text>
</comment>
<keyword evidence="2" id="KW-1185">Reference proteome</keyword>
<gene>
    <name evidence="1" type="ORF">QX99_00266</name>
</gene>
<reference evidence="1 2" key="1">
    <citation type="journal article" date="2015" name="Microbiology (Mosc.)">
        <title>Genomics of the Weissella cibaria species with an examination of its metabolic traits.</title>
        <authorList>
            <person name="Lynch K.M."/>
            <person name="Lucid A."/>
            <person name="Arendt E.K."/>
            <person name="Sleator R.D."/>
            <person name="Lucey B."/>
            <person name="Coffey A."/>
        </authorList>
    </citation>
    <scope>NUCLEOTIDE SEQUENCE [LARGE SCALE GENOMIC DNA]</scope>
    <source>
        <strain evidence="1 2">MG1</strain>
    </source>
</reference>
<dbReference type="AlphaFoldDB" id="A0A0D1LZP2"/>
<accession>A0A0D1LZP2</accession>
<evidence type="ECO:0000313" key="2">
    <source>
        <dbReference type="Proteomes" id="UP000032287"/>
    </source>
</evidence>
<dbReference type="RefSeq" id="WP_257739363.1">
    <property type="nucleotide sequence ID" value="NZ_CP012873.1"/>
</dbReference>
<protein>
    <submittedName>
        <fullName evidence="1">Uncharacterized protein</fullName>
    </submittedName>
</protein>
<dbReference type="PATRIC" id="fig|137591.25.peg.264"/>
<sequence length="42" mass="4846">MSKPNQNATNAEAYFQQLITKRDHYLFQQELKAQVSAGIYIS</sequence>
<dbReference type="Proteomes" id="UP000032287">
    <property type="component" value="Unassembled WGS sequence"/>
</dbReference>
<dbReference type="EMBL" id="JWHU01000002">
    <property type="protein sequence ID" value="KIU22299.1"/>
    <property type="molecule type" value="Genomic_DNA"/>
</dbReference>
<proteinExistence type="predicted"/>
<organism evidence="1 2">
    <name type="scientific">Weissella cibaria</name>
    <dbReference type="NCBI Taxonomy" id="137591"/>
    <lineage>
        <taxon>Bacteria</taxon>
        <taxon>Bacillati</taxon>
        <taxon>Bacillota</taxon>
        <taxon>Bacilli</taxon>
        <taxon>Lactobacillales</taxon>
        <taxon>Lactobacillaceae</taxon>
        <taxon>Weissella</taxon>
    </lineage>
</organism>